<dbReference type="InterPro" id="IPR006119">
    <property type="entry name" value="Resolv_N"/>
</dbReference>
<dbReference type="Proteomes" id="UP001189143">
    <property type="component" value="Unassembled WGS sequence"/>
</dbReference>
<evidence type="ECO:0000256" key="4">
    <source>
        <dbReference type="PIRSR" id="PIRSR606118-50"/>
    </source>
</evidence>
<proteinExistence type="predicted"/>
<name>A0AAD1YCB2_9CLOT</name>
<dbReference type="SUPFAM" id="SSF53041">
    <property type="entry name" value="Resolvase-like"/>
    <property type="match status" value="1"/>
</dbReference>
<evidence type="ECO:0000256" key="3">
    <source>
        <dbReference type="ARBA" id="ARBA00023172"/>
    </source>
</evidence>
<dbReference type="InterPro" id="IPR050639">
    <property type="entry name" value="SSR_resolvase"/>
</dbReference>
<evidence type="ECO:0000256" key="5">
    <source>
        <dbReference type="PROSITE-ProRule" id="PRU10137"/>
    </source>
</evidence>
<evidence type="ECO:0000313" key="7">
    <source>
        <dbReference type="EMBL" id="CAI3539510.1"/>
    </source>
</evidence>
<dbReference type="SMART" id="SM00857">
    <property type="entry name" value="Resolvase"/>
    <property type="match status" value="1"/>
</dbReference>
<accession>A0AAD1YCB2</accession>
<evidence type="ECO:0000259" key="6">
    <source>
        <dbReference type="PROSITE" id="PS51736"/>
    </source>
</evidence>
<dbReference type="GO" id="GO:0003677">
    <property type="term" value="F:DNA binding"/>
    <property type="evidence" value="ECO:0007669"/>
    <property type="project" value="UniProtKB-KW"/>
</dbReference>
<dbReference type="PROSITE" id="PS51736">
    <property type="entry name" value="RECOMBINASES_3"/>
    <property type="match status" value="1"/>
</dbReference>
<reference evidence="7" key="1">
    <citation type="submission" date="2022-10" db="EMBL/GenBank/DDBJ databases">
        <authorList>
            <person name="Aires J."/>
            <person name="Mesa V."/>
        </authorList>
    </citation>
    <scope>NUCLEOTIDE SEQUENCE</scope>
    <source>
        <strain evidence="7">Clostridium neonatale JD116</strain>
    </source>
</reference>
<dbReference type="AlphaFoldDB" id="A0AAD1YCB2"/>
<protein>
    <submittedName>
        <fullName evidence="7">Resolvase domain containing protein</fullName>
    </submittedName>
</protein>
<keyword evidence="3" id="KW-0233">DNA recombination</keyword>
<dbReference type="Gene3D" id="3.40.50.1390">
    <property type="entry name" value="Resolvase, N-terminal catalytic domain"/>
    <property type="match status" value="1"/>
</dbReference>
<dbReference type="GO" id="GO:0000150">
    <property type="term" value="F:DNA strand exchange activity"/>
    <property type="evidence" value="ECO:0007669"/>
    <property type="project" value="InterPro"/>
</dbReference>
<dbReference type="PROSITE" id="PS00397">
    <property type="entry name" value="RECOMBINASES_1"/>
    <property type="match status" value="1"/>
</dbReference>
<dbReference type="EMBL" id="CAMTCP010000011">
    <property type="protein sequence ID" value="CAI3539510.1"/>
    <property type="molecule type" value="Genomic_DNA"/>
</dbReference>
<organism evidence="7 8">
    <name type="scientific">Clostridium neonatale</name>
    <dbReference type="NCBI Taxonomy" id="137838"/>
    <lineage>
        <taxon>Bacteria</taxon>
        <taxon>Bacillati</taxon>
        <taxon>Bacillota</taxon>
        <taxon>Clostridia</taxon>
        <taxon>Eubacteriales</taxon>
        <taxon>Clostridiaceae</taxon>
        <taxon>Clostridium</taxon>
    </lineage>
</organism>
<feature type="active site" description="O-(5'-phospho-DNA)-serine intermediate" evidence="4 5">
    <location>
        <position position="17"/>
    </location>
</feature>
<keyword evidence="1" id="KW-0229">DNA integration</keyword>
<gene>
    <name evidence="7" type="ORF">CNEO2_100094</name>
</gene>
<evidence type="ECO:0000256" key="1">
    <source>
        <dbReference type="ARBA" id="ARBA00022908"/>
    </source>
</evidence>
<evidence type="ECO:0000313" key="8">
    <source>
        <dbReference type="Proteomes" id="UP001189143"/>
    </source>
</evidence>
<dbReference type="RefSeq" id="WP_317049798.1">
    <property type="nucleotide sequence ID" value="NZ_CAMRXC010000251.1"/>
</dbReference>
<dbReference type="InterPro" id="IPR036162">
    <property type="entry name" value="Resolvase-like_N_sf"/>
</dbReference>
<dbReference type="PANTHER" id="PTHR30461:SF19">
    <property type="entry name" value="SITE-SPECIFIC RECOMBINASE RESOLVASE FAMILY"/>
    <property type="match status" value="1"/>
</dbReference>
<dbReference type="GO" id="GO:0015074">
    <property type="term" value="P:DNA integration"/>
    <property type="evidence" value="ECO:0007669"/>
    <property type="project" value="UniProtKB-KW"/>
</dbReference>
<dbReference type="PROSITE" id="PS00398">
    <property type="entry name" value="RECOMBINASES_2"/>
    <property type="match status" value="1"/>
</dbReference>
<evidence type="ECO:0000256" key="2">
    <source>
        <dbReference type="ARBA" id="ARBA00023125"/>
    </source>
</evidence>
<dbReference type="Pfam" id="PF00239">
    <property type="entry name" value="Resolvase"/>
    <property type="match status" value="1"/>
</dbReference>
<dbReference type="PANTHER" id="PTHR30461">
    <property type="entry name" value="DNA-INVERTASE FROM LAMBDOID PROPHAGE"/>
    <property type="match status" value="1"/>
</dbReference>
<keyword evidence="2" id="KW-0238">DNA-binding</keyword>
<dbReference type="InterPro" id="IPR006118">
    <property type="entry name" value="Recombinase_CS"/>
</dbReference>
<comment type="caution">
    <text evidence="7">The sequence shown here is derived from an EMBL/GenBank/DDBJ whole genome shotgun (WGS) entry which is preliminary data.</text>
</comment>
<sequence length="222" mass="26185">MKKNESKNKTFGYLRVSTKDQILDRQRVSILKYCKEHNIEIDEERDIFEDKLSGKDFERPQYKAMKQCLRSGDVLIVKELDRLGRNKEQIKKELTWFSEHNIRVKILNIPTTLEDLSADNSWVMDMVNNILIEVYSALAEEERLKIKRRQSEGIAVMPVDAEGKKISKRTGRYMGRPLIDYPKNWDEVYADWKDKKISAVKAMNLLDLKKGTFYNLVKKYES</sequence>
<dbReference type="CDD" id="cd03768">
    <property type="entry name" value="SR_ResInv"/>
    <property type="match status" value="1"/>
</dbReference>
<feature type="domain" description="Resolvase/invertase-type recombinase catalytic" evidence="6">
    <location>
        <begin position="9"/>
        <end position="161"/>
    </location>
</feature>